<sequence length="72" mass="8725">MIKSILFFLTQRFFIFIFFTFFSFGYYTEAFSYDEKEDGKLREVELEEGVLVSYSSVLELKNFRVFDEVQDK</sequence>
<evidence type="ECO:0000313" key="2">
    <source>
        <dbReference type="EMBL" id="KAG0152499.1"/>
    </source>
</evidence>
<keyword evidence="1" id="KW-0472">Membrane</keyword>
<reference evidence="2" key="1">
    <citation type="submission" date="2013-11" db="EMBL/GenBank/DDBJ databases">
        <title>Genome sequence of the fusiform rust pathogen reveals effectors for host alternation and coevolution with pine.</title>
        <authorList>
            <consortium name="DOE Joint Genome Institute"/>
            <person name="Smith K."/>
            <person name="Pendleton A."/>
            <person name="Kubisiak T."/>
            <person name="Anderson C."/>
            <person name="Salamov A."/>
            <person name="Aerts A."/>
            <person name="Riley R."/>
            <person name="Clum A."/>
            <person name="Lindquist E."/>
            <person name="Ence D."/>
            <person name="Campbell M."/>
            <person name="Kronenberg Z."/>
            <person name="Feau N."/>
            <person name="Dhillon B."/>
            <person name="Hamelin R."/>
            <person name="Burleigh J."/>
            <person name="Smith J."/>
            <person name="Yandell M."/>
            <person name="Nelson C."/>
            <person name="Grigoriev I."/>
            <person name="Davis J."/>
        </authorList>
    </citation>
    <scope>NUCLEOTIDE SEQUENCE</scope>
    <source>
        <strain evidence="2">G11</strain>
    </source>
</reference>
<evidence type="ECO:0000256" key="1">
    <source>
        <dbReference type="SAM" id="Phobius"/>
    </source>
</evidence>
<keyword evidence="1" id="KW-0812">Transmembrane</keyword>
<dbReference type="AlphaFoldDB" id="A0A9P6THV8"/>
<gene>
    <name evidence="2" type="ORF">CROQUDRAFT_147099</name>
</gene>
<dbReference type="Proteomes" id="UP000886653">
    <property type="component" value="Unassembled WGS sequence"/>
</dbReference>
<keyword evidence="3" id="KW-1185">Reference proteome</keyword>
<organism evidence="2 3">
    <name type="scientific">Cronartium quercuum f. sp. fusiforme G11</name>
    <dbReference type="NCBI Taxonomy" id="708437"/>
    <lineage>
        <taxon>Eukaryota</taxon>
        <taxon>Fungi</taxon>
        <taxon>Dikarya</taxon>
        <taxon>Basidiomycota</taxon>
        <taxon>Pucciniomycotina</taxon>
        <taxon>Pucciniomycetes</taxon>
        <taxon>Pucciniales</taxon>
        <taxon>Coleosporiaceae</taxon>
        <taxon>Cronartium</taxon>
    </lineage>
</organism>
<keyword evidence="1" id="KW-1133">Transmembrane helix</keyword>
<dbReference type="EMBL" id="MU167208">
    <property type="protein sequence ID" value="KAG0152499.1"/>
    <property type="molecule type" value="Genomic_DNA"/>
</dbReference>
<accession>A0A9P6THV8</accession>
<name>A0A9P6THV8_9BASI</name>
<protein>
    <submittedName>
        <fullName evidence="2">Uncharacterized protein</fullName>
    </submittedName>
</protein>
<feature type="transmembrane region" description="Helical" evidence="1">
    <location>
        <begin position="6"/>
        <end position="27"/>
    </location>
</feature>
<evidence type="ECO:0000313" key="3">
    <source>
        <dbReference type="Proteomes" id="UP000886653"/>
    </source>
</evidence>
<comment type="caution">
    <text evidence="2">The sequence shown here is derived from an EMBL/GenBank/DDBJ whole genome shotgun (WGS) entry which is preliminary data.</text>
</comment>
<proteinExistence type="predicted"/>